<feature type="compositionally biased region" description="Pro residues" evidence="4">
    <location>
        <begin position="98"/>
        <end position="117"/>
    </location>
</feature>
<evidence type="ECO:0000313" key="7">
    <source>
        <dbReference type="EnsemblPlants" id="KRH17653"/>
    </source>
</evidence>
<evidence type="ECO:0000256" key="1">
    <source>
        <dbReference type="ARBA" id="ARBA00004609"/>
    </source>
</evidence>
<keyword evidence="2" id="KW-0449">Lipoprotein</keyword>
<dbReference type="Pfam" id="PF07983">
    <property type="entry name" value="X8"/>
    <property type="match status" value="1"/>
</dbReference>
<accession>A0A0R0GRJ9</accession>
<feature type="region of interest" description="Disordered" evidence="4">
    <location>
        <begin position="59"/>
        <end position="117"/>
    </location>
</feature>
<dbReference type="SMART" id="SM00768">
    <property type="entry name" value="X8"/>
    <property type="match status" value="1"/>
</dbReference>
<dbReference type="EMBL" id="CM000846">
    <property type="protein sequence ID" value="KRH17653.1"/>
    <property type="molecule type" value="Genomic_DNA"/>
</dbReference>
<protein>
    <recommendedName>
        <fullName evidence="5">X8 domain-containing protein</fullName>
    </recommendedName>
</protein>
<dbReference type="InParanoid" id="A0A0R0GRJ9"/>
<sequence length="194" mass="20046">MVSTMDLGGGVACMRRDRSPTSYGVWVVDVVVAASVDLDDSYGYSNLDNSYGSPSSLPLPPFNSLAPQPTLSTLSSLPSPPHGGVFGPPSPRSIASSPPSPPQPYPSSPPKHAPSPSPLVHLPPVQCPACGSGADCKSIQPNGMCFQPNTLPVHASYAVNSYWQNNKIGGFALFVSSVCCCFGGGPFSSLLVVP</sequence>
<dbReference type="AlphaFoldDB" id="A0A0R0GRJ9"/>
<dbReference type="EnsemblPlants" id="KRH17653">
    <property type="protein sequence ID" value="KRH17653"/>
    <property type="gene ID" value="GLYMA_13G005400"/>
</dbReference>
<evidence type="ECO:0000256" key="2">
    <source>
        <dbReference type="ARBA" id="ARBA00022622"/>
    </source>
</evidence>
<keyword evidence="3" id="KW-0732">Signal</keyword>
<gene>
    <name evidence="6" type="ORF">GLYMA_13G005400</name>
</gene>
<reference evidence="7" key="2">
    <citation type="submission" date="2018-02" db="UniProtKB">
        <authorList>
            <consortium name="EnsemblPlants"/>
        </authorList>
    </citation>
    <scope>IDENTIFICATION</scope>
    <source>
        <strain evidence="7">Williams 82</strain>
    </source>
</reference>
<keyword evidence="2" id="KW-0325">Glycoprotein</keyword>
<evidence type="ECO:0000313" key="6">
    <source>
        <dbReference type="EMBL" id="KRH17653.1"/>
    </source>
</evidence>
<dbReference type="STRING" id="3847.A0A0R0GRJ9"/>
<dbReference type="PANTHER" id="PTHR31044:SF52">
    <property type="entry name" value="OS01G0631500 PROTEIN"/>
    <property type="match status" value="1"/>
</dbReference>
<keyword evidence="2" id="KW-0336">GPI-anchor</keyword>
<dbReference type="Proteomes" id="UP000008827">
    <property type="component" value="Chromosome 13"/>
</dbReference>
<feature type="compositionally biased region" description="Low complexity" evidence="4">
    <location>
        <begin position="59"/>
        <end position="77"/>
    </location>
</feature>
<organism evidence="6">
    <name type="scientific">Glycine max</name>
    <name type="common">Soybean</name>
    <name type="synonym">Glycine hispida</name>
    <dbReference type="NCBI Taxonomy" id="3847"/>
    <lineage>
        <taxon>Eukaryota</taxon>
        <taxon>Viridiplantae</taxon>
        <taxon>Streptophyta</taxon>
        <taxon>Embryophyta</taxon>
        <taxon>Tracheophyta</taxon>
        <taxon>Spermatophyta</taxon>
        <taxon>Magnoliopsida</taxon>
        <taxon>eudicotyledons</taxon>
        <taxon>Gunneridae</taxon>
        <taxon>Pentapetalae</taxon>
        <taxon>rosids</taxon>
        <taxon>fabids</taxon>
        <taxon>Fabales</taxon>
        <taxon>Fabaceae</taxon>
        <taxon>Papilionoideae</taxon>
        <taxon>50 kb inversion clade</taxon>
        <taxon>NPAAA clade</taxon>
        <taxon>indigoferoid/millettioid clade</taxon>
        <taxon>Phaseoleae</taxon>
        <taxon>Glycine</taxon>
        <taxon>Glycine subgen. Soja</taxon>
    </lineage>
</organism>
<dbReference type="Gramene" id="KRH17653">
    <property type="protein sequence ID" value="KRH17653"/>
    <property type="gene ID" value="GLYMA_13G005400"/>
</dbReference>
<evidence type="ECO:0000259" key="5">
    <source>
        <dbReference type="SMART" id="SM00768"/>
    </source>
</evidence>
<keyword evidence="8" id="KW-1185">Reference proteome</keyword>
<keyword evidence="2" id="KW-0472">Membrane</keyword>
<dbReference type="PANTHER" id="PTHR31044">
    <property type="entry name" value="BETA-1,3 GLUCANASE"/>
    <property type="match status" value="1"/>
</dbReference>
<comment type="subcellular location">
    <subcellularLocation>
        <location evidence="1">Cell membrane</location>
        <topology evidence="1">Lipid-anchor</topology>
        <topology evidence="1">GPI-anchor</topology>
    </subcellularLocation>
</comment>
<feature type="domain" description="X8" evidence="5">
    <location>
        <begin position="114"/>
        <end position="182"/>
    </location>
</feature>
<name>A0A0R0GRJ9_SOYBN</name>
<dbReference type="GO" id="GO:0009506">
    <property type="term" value="C:plasmodesma"/>
    <property type="evidence" value="ECO:0007669"/>
    <property type="project" value="UniProtKB-ARBA"/>
</dbReference>
<proteinExistence type="predicted"/>
<evidence type="ECO:0000256" key="3">
    <source>
        <dbReference type="ARBA" id="ARBA00022729"/>
    </source>
</evidence>
<dbReference type="InterPro" id="IPR044788">
    <property type="entry name" value="X8_dom_prot"/>
</dbReference>
<reference evidence="6" key="3">
    <citation type="submission" date="2018-07" db="EMBL/GenBank/DDBJ databases">
        <title>WGS assembly of Glycine max.</title>
        <authorList>
            <person name="Schmutz J."/>
            <person name="Cannon S."/>
            <person name="Schlueter J."/>
            <person name="Ma J."/>
            <person name="Mitros T."/>
            <person name="Nelson W."/>
            <person name="Hyten D."/>
            <person name="Song Q."/>
            <person name="Thelen J."/>
            <person name="Cheng J."/>
            <person name="Xu D."/>
            <person name="Hellsten U."/>
            <person name="May G."/>
            <person name="Yu Y."/>
            <person name="Sakurai T."/>
            <person name="Umezawa T."/>
            <person name="Bhattacharyya M."/>
            <person name="Sandhu D."/>
            <person name="Valliyodan B."/>
            <person name="Lindquist E."/>
            <person name="Peto M."/>
            <person name="Grant D."/>
            <person name="Shu S."/>
            <person name="Goodstein D."/>
            <person name="Barry K."/>
            <person name="Futrell-Griggs M."/>
            <person name="Abernathy B."/>
            <person name="Du J."/>
            <person name="Tian Z."/>
            <person name="Zhu L."/>
            <person name="Gill N."/>
            <person name="Joshi T."/>
            <person name="Libault M."/>
            <person name="Sethuraman A."/>
            <person name="Zhang X."/>
            <person name="Shinozaki K."/>
            <person name="Nguyen H."/>
            <person name="Wing R."/>
            <person name="Cregan P."/>
            <person name="Specht J."/>
            <person name="Grimwood J."/>
            <person name="Rokhsar D."/>
            <person name="Stacey G."/>
            <person name="Shoemaker R."/>
            <person name="Jackson S."/>
        </authorList>
    </citation>
    <scope>NUCLEOTIDE SEQUENCE</scope>
    <source>
        <tissue evidence="6">Callus</tissue>
    </source>
</reference>
<dbReference type="GO" id="GO:0098552">
    <property type="term" value="C:side of membrane"/>
    <property type="evidence" value="ECO:0007669"/>
    <property type="project" value="UniProtKB-KW"/>
</dbReference>
<dbReference type="InterPro" id="IPR012946">
    <property type="entry name" value="X8"/>
</dbReference>
<evidence type="ECO:0000313" key="8">
    <source>
        <dbReference type="Proteomes" id="UP000008827"/>
    </source>
</evidence>
<evidence type="ECO:0000256" key="4">
    <source>
        <dbReference type="SAM" id="MobiDB-lite"/>
    </source>
</evidence>
<reference evidence="6 7" key="1">
    <citation type="journal article" date="2010" name="Nature">
        <title>Genome sequence of the palaeopolyploid soybean.</title>
        <authorList>
            <person name="Schmutz J."/>
            <person name="Cannon S.B."/>
            <person name="Schlueter J."/>
            <person name="Ma J."/>
            <person name="Mitros T."/>
            <person name="Nelson W."/>
            <person name="Hyten D.L."/>
            <person name="Song Q."/>
            <person name="Thelen J.J."/>
            <person name="Cheng J."/>
            <person name="Xu D."/>
            <person name="Hellsten U."/>
            <person name="May G.D."/>
            <person name="Yu Y."/>
            <person name="Sakurai T."/>
            <person name="Umezawa T."/>
            <person name="Bhattacharyya M.K."/>
            <person name="Sandhu D."/>
            <person name="Valliyodan B."/>
            <person name="Lindquist E."/>
            <person name="Peto M."/>
            <person name="Grant D."/>
            <person name="Shu S."/>
            <person name="Goodstein D."/>
            <person name="Barry K."/>
            <person name="Futrell-Griggs M."/>
            <person name="Abernathy B."/>
            <person name="Du J."/>
            <person name="Tian Z."/>
            <person name="Zhu L."/>
            <person name="Gill N."/>
            <person name="Joshi T."/>
            <person name="Libault M."/>
            <person name="Sethuraman A."/>
            <person name="Zhang X.-C."/>
            <person name="Shinozaki K."/>
            <person name="Nguyen H.T."/>
            <person name="Wing R.A."/>
            <person name="Cregan P."/>
            <person name="Specht J."/>
            <person name="Grimwood J."/>
            <person name="Rokhsar D."/>
            <person name="Stacey G."/>
            <person name="Shoemaker R.C."/>
            <person name="Jackson S.A."/>
        </authorList>
    </citation>
    <scope>NUCLEOTIDE SEQUENCE</scope>
    <source>
        <strain evidence="7">cv. Williams 82</strain>
        <tissue evidence="6">Callus</tissue>
    </source>
</reference>
<dbReference type="GO" id="GO:0005886">
    <property type="term" value="C:plasma membrane"/>
    <property type="evidence" value="ECO:0007669"/>
    <property type="project" value="UniProtKB-SubCell"/>
</dbReference>